<dbReference type="AlphaFoldDB" id="A0A371GH72"/>
<dbReference type="PROSITE" id="PS00375">
    <property type="entry name" value="UDPGT"/>
    <property type="match status" value="1"/>
</dbReference>
<dbReference type="EMBL" id="QJKJ01005537">
    <property type="protein sequence ID" value="RDX89904.1"/>
    <property type="molecule type" value="Genomic_DNA"/>
</dbReference>
<dbReference type="Proteomes" id="UP000257109">
    <property type="component" value="Unassembled WGS sequence"/>
</dbReference>
<proteinExistence type="inferred from homology"/>
<name>A0A371GH72_MUCPR</name>
<dbReference type="CDD" id="cd03784">
    <property type="entry name" value="GT1_Gtf-like"/>
    <property type="match status" value="1"/>
</dbReference>
<evidence type="ECO:0000256" key="1">
    <source>
        <dbReference type="ARBA" id="ARBA00009995"/>
    </source>
</evidence>
<comment type="caution">
    <text evidence="3">The sequence shown here is derived from an EMBL/GenBank/DDBJ whole genome shotgun (WGS) entry which is preliminary data.</text>
</comment>
<dbReference type="PANTHER" id="PTHR11926">
    <property type="entry name" value="GLUCOSYL/GLUCURONOSYL TRANSFERASES"/>
    <property type="match status" value="1"/>
</dbReference>
<dbReference type="InterPro" id="IPR035595">
    <property type="entry name" value="UDP_glycos_trans_CS"/>
</dbReference>
<dbReference type="FunFam" id="3.40.50.2000:FF:000027">
    <property type="entry name" value="Glycosyltransferase"/>
    <property type="match status" value="1"/>
</dbReference>
<dbReference type="FunFam" id="3.40.50.2000:FF:000055">
    <property type="entry name" value="Glycosyltransferase"/>
    <property type="match status" value="1"/>
</dbReference>
<dbReference type="STRING" id="157652.A0A371GH72"/>
<sequence>MESLDTPKAKPHAVCVPFPAQGHVNPFMQLAKLLHCVGFHITFVNTEFNHKRFVKSQGPDFVKGLQDFRFETIPDGLPTSDKDATQDVPALCDSTRKNCYGPFKELVMKLNSSAQVPSVSCIIADGTMGFAGRVAKDLGIADLQFWTASACGFLGYLQFHQLVQRGILPFKDENFAIDGTLDKSLNWISEMKDIRLKDLPSFIRTTTLDDIMFDFLDSEARNCLRSSSIIINTFQDLDEETIDSLRAKNPNIYNIGPFHLLGRHFYEKENKFLSSGSSLWKNDSKCLAWLDKWEPSSVIYVNYGSITVMTEHHLKEFAWGLANSKLPFLWIMRSDVVMGESITLPQEFFDEIKDRGYITSWCIQDQVLSHPSIGVFLTHCGWNSTLESISAGVPMICWPFFAEQQTNCRYVCTTWGIGMEINHDVKREEITKLVKEMMIGEKGMEMKQKSLEWKKKAIRATDVGGSSYNNFYKLIREVFHHNKYANPLNLDYISDKLKNNLILRISQMNSPLRRLRVKQKLFVSKGVKKLKIWKRKKWRLNKNIRLLYKQEKRNFLTSCHATINSIMNSKFSYKGCENVPLYRLLSCLRSFNTRPMVNFYQSQKLIMGTNYKQKRKEVEEKIK</sequence>
<accession>A0A371GH72</accession>
<keyword evidence="2" id="KW-0808">Transferase</keyword>
<gene>
    <name evidence="3" type="primary">UGT85K4</name>
    <name evidence="3" type="ORF">CR513_28299</name>
</gene>
<evidence type="ECO:0000313" key="4">
    <source>
        <dbReference type="Proteomes" id="UP000257109"/>
    </source>
</evidence>
<evidence type="ECO:0000256" key="2">
    <source>
        <dbReference type="ARBA" id="ARBA00022679"/>
    </source>
</evidence>
<organism evidence="3 4">
    <name type="scientific">Mucuna pruriens</name>
    <name type="common">Velvet bean</name>
    <name type="synonym">Dolichos pruriens</name>
    <dbReference type="NCBI Taxonomy" id="157652"/>
    <lineage>
        <taxon>Eukaryota</taxon>
        <taxon>Viridiplantae</taxon>
        <taxon>Streptophyta</taxon>
        <taxon>Embryophyta</taxon>
        <taxon>Tracheophyta</taxon>
        <taxon>Spermatophyta</taxon>
        <taxon>Magnoliopsida</taxon>
        <taxon>eudicotyledons</taxon>
        <taxon>Gunneridae</taxon>
        <taxon>Pentapetalae</taxon>
        <taxon>rosids</taxon>
        <taxon>fabids</taxon>
        <taxon>Fabales</taxon>
        <taxon>Fabaceae</taxon>
        <taxon>Papilionoideae</taxon>
        <taxon>50 kb inversion clade</taxon>
        <taxon>NPAAA clade</taxon>
        <taxon>indigoferoid/millettioid clade</taxon>
        <taxon>Phaseoleae</taxon>
        <taxon>Mucuna</taxon>
    </lineage>
</organism>
<feature type="non-terminal residue" evidence="3">
    <location>
        <position position="1"/>
    </location>
</feature>
<dbReference type="GO" id="GO:0080044">
    <property type="term" value="F:quercetin 7-O-glucosyltransferase activity"/>
    <property type="evidence" value="ECO:0007669"/>
    <property type="project" value="TreeGrafter"/>
</dbReference>
<protein>
    <submittedName>
        <fullName evidence="3">Linamarin synthase 1</fullName>
    </submittedName>
</protein>
<keyword evidence="4" id="KW-1185">Reference proteome</keyword>
<reference evidence="3" key="1">
    <citation type="submission" date="2018-05" db="EMBL/GenBank/DDBJ databases">
        <title>Draft genome of Mucuna pruriens seed.</title>
        <authorList>
            <person name="Nnadi N.E."/>
            <person name="Vos R."/>
            <person name="Hasami M.H."/>
            <person name="Devisetty U.K."/>
            <person name="Aguiy J.C."/>
        </authorList>
    </citation>
    <scope>NUCLEOTIDE SEQUENCE [LARGE SCALE GENOMIC DNA]</scope>
    <source>
        <strain evidence="3">JCA_2017</strain>
    </source>
</reference>
<dbReference type="OrthoDB" id="5835829at2759"/>
<comment type="similarity">
    <text evidence="1">Belongs to the UDP-glycosyltransferase family.</text>
</comment>
<dbReference type="SUPFAM" id="SSF53756">
    <property type="entry name" value="UDP-Glycosyltransferase/glycogen phosphorylase"/>
    <property type="match status" value="1"/>
</dbReference>
<evidence type="ECO:0000313" key="3">
    <source>
        <dbReference type="EMBL" id="RDX89904.1"/>
    </source>
</evidence>
<dbReference type="InterPro" id="IPR002213">
    <property type="entry name" value="UDP_glucos_trans"/>
</dbReference>
<dbReference type="Gene3D" id="3.40.50.2000">
    <property type="entry name" value="Glycogen Phosphorylase B"/>
    <property type="match status" value="2"/>
</dbReference>
<dbReference type="GO" id="GO:0080043">
    <property type="term" value="F:quercetin 3-O-glucosyltransferase activity"/>
    <property type="evidence" value="ECO:0007669"/>
    <property type="project" value="TreeGrafter"/>
</dbReference>
<dbReference type="Pfam" id="PF00201">
    <property type="entry name" value="UDPGT"/>
    <property type="match status" value="1"/>
</dbReference>
<dbReference type="PANTHER" id="PTHR11926:SF1365">
    <property type="entry name" value="GLYCOSYLTRANSFERASE"/>
    <property type="match status" value="1"/>
</dbReference>